<feature type="region of interest" description="Disordered" evidence="1">
    <location>
        <begin position="36"/>
        <end position="244"/>
    </location>
</feature>
<organism evidence="2 3">
    <name type="scientific">Champsocephalus esox</name>
    <name type="common">pike icefish</name>
    <dbReference type="NCBI Taxonomy" id="159716"/>
    <lineage>
        <taxon>Eukaryota</taxon>
        <taxon>Metazoa</taxon>
        <taxon>Chordata</taxon>
        <taxon>Craniata</taxon>
        <taxon>Vertebrata</taxon>
        <taxon>Euteleostomi</taxon>
        <taxon>Actinopterygii</taxon>
        <taxon>Neopterygii</taxon>
        <taxon>Teleostei</taxon>
        <taxon>Neoteleostei</taxon>
        <taxon>Acanthomorphata</taxon>
        <taxon>Eupercaria</taxon>
        <taxon>Perciformes</taxon>
        <taxon>Notothenioidei</taxon>
        <taxon>Channichthyidae</taxon>
        <taxon>Champsocephalus</taxon>
    </lineage>
</organism>
<proteinExistence type="predicted"/>
<reference evidence="2 3" key="1">
    <citation type="journal article" date="2023" name="Mol. Biol. Evol.">
        <title>Genomics of Secondarily Temperate Adaptation in the Only Non-Antarctic Icefish.</title>
        <authorList>
            <person name="Rivera-Colon A.G."/>
            <person name="Rayamajhi N."/>
            <person name="Minhas B.F."/>
            <person name="Madrigal G."/>
            <person name="Bilyk K.T."/>
            <person name="Yoon V."/>
            <person name="Hune M."/>
            <person name="Gregory S."/>
            <person name="Cheng C.H.C."/>
            <person name="Catchen J.M."/>
        </authorList>
    </citation>
    <scope>NUCLEOTIDE SEQUENCE [LARGE SCALE GENOMIC DNA]</scope>
    <source>
        <strain evidence="2">JC2023a</strain>
    </source>
</reference>
<feature type="compositionally biased region" description="Basic and acidic residues" evidence="1">
    <location>
        <begin position="171"/>
        <end position="183"/>
    </location>
</feature>
<name>A0AAN8D094_9TELE</name>
<dbReference type="EMBL" id="JAULUE010002047">
    <property type="protein sequence ID" value="KAK5912734.1"/>
    <property type="molecule type" value="Genomic_DNA"/>
</dbReference>
<feature type="compositionally biased region" description="Low complexity" evidence="1">
    <location>
        <begin position="142"/>
        <end position="152"/>
    </location>
</feature>
<feature type="compositionally biased region" description="Basic and acidic residues" evidence="1">
    <location>
        <begin position="101"/>
        <end position="110"/>
    </location>
</feature>
<accession>A0AAN8D094</accession>
<protein>
    <submittedName>
        <fullName evidence="2">Uncharacterized protein</fullName>
    </submittedName>
</protein>
<evidence type="ECO:0000313" key="3">
    <source>
        <dbReference type="Proteomes" id="UP001335648"/>
    </source>
</evidence>
<sequence>MASMSVVGQHPGPHRLDSEPLLFKLAGARKKITLPRKSSWEKMMFRRSSGSGGDCAAATTEGQPGTHSLSPGPAGTTAVKGGPLPGEGCRAPTGPAAPRSPGRDREEGSMDSRTAAGLHGSQTGNINSDCNSNCYTNRNTGSRRGSSLKRSGINVMTNGADTNGHKGVHRVAADGRRDSRSRDSGQPIVSPPRAGTGAQRQSLSGAAHTGQDGGRQAGPHRGSPQRGLVHLPPGSGPSGEDRER</sequence>
<evidence type="ECO:0000313" key="2">
    <source>
        <dbReference type="EMBL" id="KAK5912734.1"/>
    </source>
</evidence>
<feature type="compositionally biased region" description="Polar residues" evidence="1">
    <location>
        <begin position="120"/>
        <end position="140"/>
    </location>
</feature>
<gene>
    <name evidence="2" type="ORF">CesoFtcFv8_002576</name>
</gene>
<dbReference type="AlphaFoldDB" id="A0AAN8D094"/>
<feature type="compositionally biased region" description="Polar residues" evidence="1">
    <location>
        <begin position="60"/>
        <end position="69"/>
    </location>
</feature>
<keyword evidence="3" id="KW-1185">Reference proteome</keyword>
<comment type="caution">
    <text evidence="2">The sequence shown here is derived from an EMBL/GenBank/DDBJ whole genome shotgun (WGS) entry which is preliminary data.</text>
</comment>
<evidence type="ECO:0000256" key="1">
    <source>
        <dbReference type="SAM" id="MobiDB-lite"/>
    </source>
</evidence>
<dbReference type="Proteomes" id="UP001335648">
    <property type="component" value="Unassembled WGS sequence"/>
</dbReference>